<evidence type="ECO:0000256" key="4">
    <source>
        <dbReference type="ARBA" id="ARBA00022777"/>
    </source>
</evidence>
<dbReference type="PANTHER" id="PTHR45800">
    <property type="entry name" value="PHOSPHATIDYLINOSITOL 4-KINASE GAMMA"/>
    <property type="match status" value="1"/>
</dbReference>
<organism evidence="7 8">
    <name type="scientific">Hondaea fermentalgiana</name>
    <dbReference type="NCBI Taxonomy" id="2315210"/>
    <lineage>
        <taxon>Eukaryota</taxon>
        <taxon>Sar</taxon>
        <taxon>Stramenopiles</taxon>
        <taxon>Bigyra</taxon>
        <taxon>Labyrinthulomycetes</taxon>
        <taxon>Thraustochytrida</taxon>
        <taxon>Thraustochytriidae</taxon>
        <taxon>Hondaea</taxon>
    </lineage>
</organism>
<evidence type="ECO:0000313" key="8">
    <source>
        <dbReference type="Proteomes" id="UP000241890"/>
    </source>
</evidence>
<protein>
    <submittedName>
        <fullName evidence="7">Phosphatidylinositol 4-kinase gamma 4</fullName>
    </submittedName>
</protein>
<dbReference type="InParanoid" id="A0A2R5GR95"/>
<evidence type="ECO:0000256" key="2">
    <source>
        <dbReference type="ARBA" id="ARBA00022679"/>
    </source>
</evidence>
<comment type="caution">
    <text evidence="7">The sequence shown here is derived from an EMBL/GenBank/DDBJ whole genome shotgun (WGS) entry which is preliminary data.</text>
</comment>
<evidence type="ECO:0000259" key="6">
    <source>
        <dbReference type="Pfam" id="PF00454"/>
    </source>
</evidence>
<name>A0A2R5GR95_9STRA</name>
<keyword evidence="8" id="KW-1185">Reference proteome</keyword>
<dbReference type="Proteomes" id="UP000241890">
    <property type="component" value="Unassembled WGS sequence"/>
</dbReference>
<dbReference type="OrthoDB" id="5839at2759"/>
<proteinExistence type="inferred from homology"/>
<keyword evidence="4 7" id="KW-0418">Kinase</keyword>
<gene>
    <name evidence="7" type="ORF">FCC1311_096601</name>
</gene>
<evidence type="ECO:0000256" key="5">
    <source>
        <dbReference type="ARBA" id="ARBA00022840"/>
    </source>
</evidence>
<sequence>MLVLSQVPATAGAPSPSLVVPMAMPDHPEIDRTPLDRDLDRDPALRAAFAIVYYNKQEFLQSLHKVIEQVSYNPAEELKIDESCASSTPFKSAIIGGMDDLLCQVDVASAERADNGTSEVYFLADDAGQRKVVFKPAVDAETERAAINEQAAYLLDRGLAGVPKTALGSVKLGAENEETFGSAQAFVPGEDATDYGANVFAKDDVHRIGVLDARILNRDRHAGNLMMTQDKRLVPIDHALSFPDVNGGELADVSSEVFFYPQAKEPFSEELLAEIAAINVDEDLDLLQDAGVAEESQLGVWMSTVLLQKAAAKGKTLFEIGSMLVRPGDRTQPSVLETLSAEAMAQGTEQFFEAFNNLVDAALV</sequence>
<evidence type="ECO:0000256" key="3">
    <source>
        <dbReference type="ARBA" id="ARBA00022741"/>
    </source>
</evidence>
<dbReference type="EMBL" id="BEYU01000154">
    <property type="protein sequence ID" value="GBG33370.1"/>
    <property type="molecule type" value="Genomic_DNA"/>
</dbReference>
<dbReference type="Pfam" id="PF00454">
    <property type="entry name" value="PI3_PI4_kinase"/>
    <property type="match status" value="1"/>
</dbReference>
<evidence type="ECO:0000256" key="1">
    <source>
        <dbReference type="ARBA" id="ARBA00008941"/>
    </source>
</evidence>
<dbReference type="InterPro" id="IPR044571">
    <property type="entry name" value="P4KG1-8"/>
</dbReference>
<keyword evidence="3" id="KW-0547">Nucleotide-binding</keyword>
<dbReference type="PANTHER" id="PTHR45800:SF11">
    <property type="entry name" value="PHOSPHATIDYLINOSITOL 3-KINASE-RELATED PROTEIN KINASE"/>
    <property type="match status" value="1"/>
</dbReference>
<dbReference type="GO" id="GO:0016301">
    <property type="term" value="F:kinase activity"/>
    <property type="evidence" value="ECO:0007669"/>
    <property type="project" value="UniProtKB-KW"/>
</dbReference>
<feature type="domain" description="PI3K/PI4K catalytic" evidence="6">
    <location>
        <begin position="173"/>
        <end position="291"/>
    </location>
</feature>
<reference evidence="7 8" key="1">
    <citation type="submission" date="2017-12" db="EMBL/GenBank/DDBJ databases">
        <title>Sequencing, de novo assembly and annotation of complete genome of a new Thraustochytrid species, strain FCC1311.</title>
        <authorList>
            <person name="Sedici K."/>
            <person name="Godart F."/>
            <person name="Aiese Cigliano R."/>
            <person name="Sanseverino W."/>
            <person name="Barakat M."/>
            <person name="Ortet P."/>
            <person name="Marechal E."/>
            <person name="Cagnac O."/>
            <person name="Amato A."/>
        </authorList>
    </citation>
    <scope>NUCLEOTIDE SEQUENCE [LARGE SCALE GENOMIC DNA]</scope>
</reference>
<evidence type="ECO:0000313" key="7">
    <source>
        <dbReference type="EMBL" id="GBG33370.1"/>
    </source>
</evidence>
<dbReference type="GO" id="GO:0005524">
    <property type="term" value="F:ATP binding"/>
    <property type="evidence" value="ECO:0007669"/>
    <property type="project" value="UniProtKB-KW"/>
</dbReference>
<comment type="similarity">
    <text evidence="1">Belongs to the PI3/PI4-kinase family. Type II PI4K subfamily.</text>
</comment>
<dbReference type="InterPro" id="IPR000403">
    <property type="entry name" value="PI3/4_kinase_cat_dom"/>
</dbReference>
<keyword evidence="5" id="KW-0067">ATP-binding</keyword>
<dbReference type="AlphaFoldDB" id="A0A2R5GR95"/>
<accession>A0A2R5GR95</accession>
<keyword evidence="2" id="KW-0808">Transferase</keyword>